<accession>I2GUG0</accession>
<name>I2GUG0_9CAUD</name>
<evidence type="ECO:0000259" key="1">
    <source>
        <dbReference type="Pfam" id="PF21882"/>
    </source>
</evidence>
<dbReference type="InterPro" id="IPR054500">
    <property type="entry name" value="Phage_fiber_rpt"/>
</dbReference>
<protein>
    <submittedName>
        <fullName evidence="2">Putative tail fiber protein</fullName>
    </submittedName>
</protein>
<dbReference type="EvolutionaryTrace" id="I2GUG0"/>
<dbReference type="OrthoDB" id="6371at10239"/>
<dbReference type="RefSeq" id="YP_006383803.1">
    <property type="nucleotide sequence ID" value="NC_017984.1"/>
</dbReference>
<evidence type="ECO:0007829" key="4">
    <source>
        <dbReference type="PDB" id="4MTM"/>
    </source>
</evidence>
<organism evidence="2 3">
    <name type="scientific">Acinetobacter phage AP22</name>
    <dbReference type="NCBI Taxonomy" id="1187128"/>
    <lineage>
        <taxon>Viruses</taxon>
        <taxon>Duplodnaviria</taxon>
        <taxon>Heunggongvirae</taxon>
        <taxon>Uroviricota</taxon>
        <taxon>Caudoviricetes</taxon>
        <taxon>Obolenskvirus</taxon>
        <taxon>Obolenskvirus AP22</taxon>
    </lineage>
</organism>
<dbReference type="Pfam" id="PF22337">
    <property type="entry name" value="Phage_fiber_rpt"/>
    <property type="match status" value="1"/>
</dbReference>
<dbReference type="KEGG" id="vg:12979040"/>
<feature type="domain" description="Putative tail fiber protein gp53-like C-terminal" evidence="1">
    <location>
        <begin position="187"/>
        <end position="271"/>
    </location>
</feature>
<keyword evidence="4" id="KW-0002">3D-structure</keyword>
<dbReference type="PDBsum" id="4MTM"/>
<dbReference type="InterPro" id="IPR054075">
    <property type="entry name" value="Gp53-like_C"/>
</dbReference>
<reference evidence="2 3" key="1">
    <citation type="submission" date="2012-05" db="EMBL/GenBank/DDBJ databases">
        <title>The genome sequence of bacteriophage AP22 lytic for Acinetobacter baumannii.</title>
        <authorList>
            <person name="Volozhantsev N.V."/>
            <person name="Popova A.V."/>
            <person name="Bogun A.G."/>
        </authorList>
    </citation>
    <scope>NUCLEOTIDE SEQUENCE [LARGE SCALE GENOMIC DNA]</scope>
</reference>
<dbReference type="GeneID" id="12979040"/>
<proteinExistence type="evidence at protein level"/>
<reference evidence="2 3" key="2">
    <citation type="submission" date="2012-05" db="EMBL/GenBank/DDBJ databases">
        <authorList>
            <person name="Volozhantsev N."/>
        </authorList>
    </citation>
    <scope>NUCLEOTIDE SEQUENCE [LARGE SCALE GENOMIC DNA]</scope>
</reference>
<keyword evidence="3" id="KW-1185">Reference proteome</keyword>
<evidence type="ECO:0000313" key="2">
    <source>
        <dbReference type="EMBL" id="CCH57761.1"/>
    </source>
</evidence>
<sequence>MANPIFIPMAFAANGIKNLIQKVRQVGQDPEDFTWDEGAPLITMTKIEDGGKAPKGQDFNGVLNALSEHVIYGQNGNRYTWSQDVVDEFGGYALGAIVQSNDTTKEFRSLIANNTVNPNNGLGGAWEVYSGQGSIPTATSTTAGITKVLNVLNSNDVGSALSAAQGKVLNDKFNFQNSKNQSGYVRLGDSGLIIQWGVFTSTKTQSNLIFPLAFPNALLSITGNLNSNTPDVIGIDFDLSTATKTSIKTGAAQVGASWLSGKKISWIAIGY</sequence>
<dbReference type="Proteomes" id="UP000002880">
    <property type="component" value="Segment"/>
</dbReference>
<reference evidence="4" key="3">
    <citation type="journal article" date="2019" name="bioRxiv">
        <title>Crystal Structure of the putative tail fiber protein gp53 from the Acinetobacter baumannii bacteriophage AP22.</title>
        <authorList>
            <person name="Sycheva L.V."/>
            <person name="Shneider M.M."/>
            <person name="Popova A.V."/>
            <person name="Ziganshin R.K."/>
            <person name="Volozhantsev N."/>
            <person name="Miroshnikov K.A."/>
            <person name="Leiman P.G."/>
        </authorList>
    </citation>
    <scope>X-RAY CRYSTALLOGRAPHY (1.37 ANGSTROMS) OF 108-271</scope>
</reference>
<dbReference type="SMR" id="I2GUG0"/>
<dbReference type="Gene3D" id="2.60.40.3940">
    <property type="match status" value="1"/>
</dbReference>
<dbReference type="Pfam" id="PF21882">
    <property type="entry name" value="Gp53-like_C"/>
    <property type="match status" value="1"/>
</dbReference>
<dbReference type="PDB" id="4MTM">
    <property type="method" value="X-ray"/>
    <property type="resolution" value="1.37 A"/>
    <property type="chains" value="A=108-271"/>
</dbReference>
<evidence type="ECO:0000313" key="3">
    <source>
        <dbReference type="Proteomes" id="UP000002880"/>
    </source>
</evidence>
<dbReference type="EMBL" id="HE806280">
    <property type="protein sequence ID" value="CCH57761.1"/>
    <property type="molecule type" value="Genomic_DNA"/>
</dbReference>